<evidence type="ECO:0000256" key="2">
    <source>
        <dbReference type="ARBA" id="ARBA00022475"/>
    </source>
</evidence>
<evidence type="ECO:0000256" key="1">
    <source>
        <dbReference type="ARBA" id="ARBA00022448"/>
    </source>
</evidence>
<keyword evidence="6" id="KW-0472">Membrane</keyword>
<dbReference type="InterPro" id="IPR006202">
    <property type="entry name" value="Neur_chan_lig-bd"/>
</dbReference>
<keyword evidence="11" id="KW-0732">Signal</keyword>
<keyword evidence="1" id="KW-0813">Transport</keyword>
<keyword evidence="5" id="KW-0406">Ion transport</keyword>
<dbReference type="FunFam" id="2.70.170.10:FF:000028">
    <property type="entry name" value="AcetylCholine Receptor"/>
    <property type="match status" value="1"/>
</dbReference>
<evidence type="ECO:0000313" key="14">
    <source>
        <dbReference type="Proteomes" id="UP000663868"/>
    </source>
</evidence>
<evidence type="ECO:0000256" key="10">
    <source>
        <dbReference type="ARBA" id="ARBA00034099"/>
    </source>
</evidence>
<dbReference type="Pfam" id="PF02931">
    <property type="entry name" value="Neur_chan_LBD"/>
    <property type="match status" value="1"/>
</dbReference>
<dbReference type="GO" id="GO:0022848">
    <property type="term" value="F:acetylcholine-gated monoatomic cation-selective channel activity"/>
    <property type="evidence" value="ECO:0007669"/>
    <property type="project" value="InterPro"/>
</dbReference>
<keyword evidence="3" id="KW-0812">Transmembrane</keyword>
<dbReference type="InterPro" id="IPR006201">
    <property type="entry name" value="Neur_channel"/>
</dbReference>
<evidence type="ECO:0000256" key="5">
    <source>
        <dbReference type="ARBA" id="ARBA00023065"/>
    </source>
</evidence>
<keyword evidence="2" id="KW-1003">Cell membrane</keyword>
<dbReference type="Proteomes" id="UP000663868">
    <property type="component" value="Unassembled WGS sequence"/>
</dbReference>
<dbReference type="AlphaFoldDB" id="A0A819D3F4"/>
<dbReference type="PRINTS" id="PR00254">
    <property type="entry name" value="NICOTINICR"/>
</dbReference>
<dbReference type="Gene3D" id="2.70.170.10">
    <property type="entry name" value="Neurotransmitter-gated ion-channel ligand-binding domain"/>
    <property type="match status" value="1"/>
</dbReference>
<organism evidence="13 14">
    <name type="scientific">Adineta steineri</name>
    <dbReference type="NCBI Taxonomy" id="433720"/>
    <lineage>
        <taxon>Eukaryota</taxon>
        <taxon>Metazoa</taxon>
        <taxon>Spiralia</taxon>
        <taxon>Gnathifera</taxon>
        <taxon>Rotifera</taxon>
        <taxon>Eurotatoria</taxon>
        <taxon>Bdelloidea</taxon>
        <taxon>Adinetida</taxon>
        <taxon>Adinetidae</taxon>
        <taxon>Adineta</taxon>
    </lineage>
</organism>
<evidence type="ECO:0000256" key="8">
    <source>
        <dbReference type="ARBA" id="ARBA00023286"/>
    </source>
</evidence>
<evidence type="ECO:0000313" key="13">
    <source>
        <dbReference type="EMBL" id="CAF3830459.1"/>
    </source>
</evidence>
<feature type="domain" description="Neurotransmitter-gated ion-channel ligand-binding" evidence="12">
    <location>
        <begin position="48"/>
        <end position="198"/>
    </location>
</feature>
<dbReference type="CDD" id="cd18997">
    <property type="entry name" value="LGIC_ECD_nAChR"/>
    <property type="match status" value="1"/>
</dbReference>
<evidence type="ECO:0000256" key="4">
    <source>
        <dbReference type="ARBA" id="ARBA00023018"/>
    </source>
</evidence>
<keyword evidence="4" id="KW-0770">Synapse</keyword>
<accession>A0A819D3F4</accession>
<keyword evidence="9" id="KW-0407">Ion channel</keyword>
<evidence type="ECO:0000256" key="11">
    <source>
        <dbReference type="SAM" id="SignalP"/>
    </source>
</evidence>
<proteinExistence type="predicted"/>
<gene>
    <name evidence="13" type="ORF">KXQ929_LOCUS18823</name>
</gene>
<evidence type="ECO:0000259" key="12">
    <source>
        <dbReference type="Pfam" id="PF02931"/>
    </source>
</evidence>
<evidence type="ECO:0000256" key="9">
    <source>
        <dbReference type="ARBA" id="ARBA00023303"/>
    </source>
</evidence>
<evidence type="ECO:0000256" key="7">
    <source>
        <dbReference type="ARBA" id="ARBA00023170"/>
    </source>
</evidence>
<feature type="chain" id="PRO_5032439333" description="Neurotransmitter-gated ion-channel ligand-binding domain-containing protein" evidence="11">
    <location>
        <begin position="23"/>
        <end position="214"/>
    </location>
</feature>
<comment type="caution">
    <text evidence="13">The sequence shown here is derived from an EMBL/GenBank/DDBJ whole genome shotgun (WGS) entry which is preliminary data.</text>
</comment>
<keyword evidence="8" id="KW-1071">Ligand-gated ion channel</keyword>
<comment type="subcellular location">
    <subcellularLocation>
        <location evidence="10">Synaptic cell membrane</location>
        <topology evidence="10">Multi-pass membrane protein</topology>
    </subcellularLocation>
</comment>
<dbReference type="InterPro" id="IPR002394">
    <property type="entry name" value="Nicotinic_acetylcholine_rcpt"/>
</dbReference>
<dbReference type="PANTHER" id="PTHR18945">
    <property type="entry name" value="NEUROTRANSMITTER GATED ION CHANNEL"/>
    <property type="match status" value="1"/>
</dbReference>
<evidence type="ECO:0000256" key="6">
    <source>
        <dbReference type="ARBA" id="ARBA00023136"/>
    </source>
</evidence>
<keyword evidence="7" id="KW-0675">Receptor</keyword>
<dbReference type="GO" id="GO:0045211">
    <property type="term" value="C:postsynaptic membrane"/>
    <property type="evidence" value="ECO:0007669"/>
    <property type="project" value="InterPro"/>
</dbReference>
<protein>
    <recommendedName>
        <fullName evidence="12">Neurotransmitter-gated ion-channel ligand-binding domain-containing protein</fullName>
    </recommendedName>
</protein>
<dbReference type="EMBL" id="CAJOBB010001247">
    <property type="protein sequence ID" value="CAF3830459.1"/>
    <property type="molecule type" value="Genomic_DNA"/>
</dbReference>
<dbReference type="InterPro" id="IPR036734">
    <property type="entry name" value="Neur_chan_lig-bd_sf"/>
</dbReference>
<sequence length="214" mass="24685">MVSKQIQTCLLMIYFLLYSAFGGPHERPAKNGSETVSVNLSFILIKLIDYNWLDYSMTWKPKDYGNITEIRLPSTKIWSPDVVLYNNVDENYDNQMKTNVVIQHTGDILNVSPRMFKSMCSSNATSAPFTFSLKFGSWTFDKSGINLTTEIEGIDTTSYIPNDEWKLTDSSAKNMEDKYECYEEIYQSNTLYIKIRRNFNHLPINVNGTENEDV</sequence>
<evidence type="ECO:0000256" key="3">
    <source>
        <dbReference type="ARBA" id="ARBA00022692"/>
    </source>
</evidence>
<reference evidence="13" key="1">
    <citation type="submission" date="2021-02" db="EMBL/GenBank/DDBJ databases">
        <authorList>
            <person name="Nowell W R."/>
        </authorList>
    </citation>
    <scope>NUCLEOTIDE SEQUENCE</scope>
</reference>
<dbReference type="GO" id="GO:0004888">
    <property type="term" value="F:transmembrane signaling receptor activity"/>
    <property type="evidence" value="ECO:0007669"/>
    <property type="project" value="InterPro"/>
</dbReference>
<feature type="signal peptide" evidence="11">
    <location>
        <begin position="1"/>
        <end position="22"/>
    </location>
</feature>
<dbReference type="SUPFAM" id="SSF63712">
    <property type="entry name" value="Nicotinic receptor ligand binding domain-like"/>
    <property type="match status" value="1"/>
</dbReference>
<name>A0A819D3F4_9BILA</name>